<dbReference type="RefSeq" id="WP_133605262.1">
    <property type="nucleotide sequence ID" value="NZ_JAUFPJ010000013.1"/>
</dbReference>
<evidence type="ECO:0000259" key="4">
    <source>
        <dbReference type="PROSITE" id="PS50043"/>
    </source>
</evidence>
<proteinExistence type="predicted"/>
<protein>
    <submittedName>
        <fullName evidence="5">LuxR family transcriptional regulator</fullName>
    </submittedName>
</protein>
<keyword evidence="6" id="KW-1185">Reference proteome</keyword>
<dbReference type="GO" id="GO:0003677">
    <property type="term" value="F:DNA binding"/>
    <property type="evidence" value="ECO:0007669"/>
    <property type="project" value="UniProtKB-KW"/>
</dbReference>
<dbReference type="SMART" id="SM00421">
    <property type="entry name" value="HTH_LUXR"/>
    <property type="match status" value="1"/>
</dbReference>
<dbReference type="InterPro" id="IPR000792">
    <property type="entry name" value="Tscrpt_reg_LuxR_C"/>
</dbReference>
<evidence type="ECO:0000256" key="1">
    <source>
        <dbReference type="ARBA" id="ARBA00023015"/>
    </source>
</evidence>
<evidence type="ECO:0000313" key="6">
    <source>
        <dbReference type="Proteomes" id="UP000295357"/>
    </source>
</evidence>
<sequence>MQSISTETAAQAEPAAVQAHGGALAAAVSLQGGSQMEAIVRAAQTALDVRRRYQFFVWSQSNLQVLLPHHLIVCGAYSRQHRELRYEVFNSLVLPPVLMEALVDGRGPLMQLLQGQWIDQRGKPAQLPVETLEGAALQPLREALEQGGYQDLLVHGVSRPQRPSELESFFILSSTGRASDPGQRQMLELLLPHLHATWLRVQTVEREFGEPARAPSPRSVDPSGITERERQILSWLREGMSNQEIGEVLGISALTVKNHVRKILRKLHAANRAQAVARAMTMQLLGPMSGEGGLS</sequence>
<dbReference type="OrthoDB" id="135231at2"/>
<dbReference type="PANTHER" id="PTHR44688">
    <property type="entry name" value="DNA-BINDING TRANSCRIPTIONAL ACTIVATOR DEVR_DOSR"/>
    <property type="match status" value="1"/>
</dbReference>
<evidence type="ECO:0000256" key="3">
    <source>
        <dbReference type="ARBA" id="ARBA00023163"/>
    </source>
</evidence>
<accession>A0A4R6MU01</accession>
<comment type="caution">
    <text evidence="5">The sequence shown here is derived from an EMBL/GenBank/DDBJ whole genome shotgun (WGS) entry which is preliminary data.</text>
</comment>
<keyword evidence="3" id="KW-0804">Transcription</keyword>
<dbReference type="PROSITE" id="PS50043">
    <property type="entry name" value="HTH_LUXR_2"/>
    <property type="match status" value="1"/>
</dbReference>
<dbReference type="PRINTS" id="PR00038">
    <property type="entry name" value="HTHLUXR"/>
</dbReference>
<dbReference type="InterPro" id="IPR036388">
    <property type="entry name" value="WH-like_DNA-bd_sf"/>
</dbReference>
<dbReference type="SUPFAM" id="SSF46894">
    <property type="entry name" value="C-terminal effector domain of the bipartite response regulators"/>
    <property type="match status" value="1"/>
</dbReference>
<dbReference type="PANTHER" id="PTHR44688:SF16">
    <property type="entry name" value="DNA-BINDING TRANSCRIPTIONAL ACTIVATOR DEVR_DOSR"/>
    <property type="match status" value="1"/>
</dbReference>
<dbReference type="InterPro" id="IPR016032">
    <property type="entry name" value="Sig_transdc_resp-reg_C-effctor"/>
</dbReference>
<dbReference type="Pfam" id="PF00196">
    <property type="entry name" value="GerE"/>
    <property type="match status" value="1"/>
</dbReference>
<dbReference type="AlphaFoldDB" id="A0A4R6MU01"/>
<dbReference type="Proteomes" id="UP000295357">
    <property type="component" value="Unassembled WGS sequence"/>
</dbReference>
<evidence type="ECO:0000313" key="5">
    <source>
        <dbReference type="EMBL" id="TDP05514.1"/>
    </source>
</evidence>
<dbReference type="GO" id="GO:0006355">
    <property type="term" value="P:regulation of DNA-templated transcription"/>
    <property type="evidence" value="ECO:0007669"/>
    <property type="project" value="InterPro"/>
</dbReference>
<keyword evidence="1" id="KW-0805">Transcription regulation</keyword>
<keyword evidence="2" id="KW-0238">DNA-binding</keyword>
<organism evidence="5 6">
    <name type="scientific">Roseateles asaccharophilus</name>
    <dbReference type="NCBI Taxonomy" id="582607"/>
    <lineage>
        <taxon>Bacteria</taxon>
        <taxon>Pseudomonadati</taxon>
        <taxon>Pseudomonadota</taxon>
        <taxon>Betaproteobacteria</taxon>
        <taxon>Burkholderiales</taxon>
        <taxon>Sphaerotilaceae</taxon>
        <taxon>Roseateles</taxon>
    </lineage>
</organism>
<dbReference type="EMBL" id="SNXE01000011">
    <property type="protein sequence ID" value="TDP05514.1"/>
    <property type="molecule type" value="Genomic_DNA"/>
</dbReference>
<reference evidence="5 6" key="1">
    <citation type="submission" date="2019-03" db="EMBL/GenBank/DDBJ databases">
        <title>Genomic Encyclopedia of Type Strains, Phase IV (KMG-IV): sequencing the most valuable type-strain genomes for metagenomic binning, comparative biology and taxonomic classification.</title>
        <authorList>
            <person name="Goeker M."/>
        </authorList>
    </citation>
    <scope>NUCLEOTIDE SEQUENCE [LARGE SCALE GENOMIC DNA]</scope>
    <source>
        <strain evidence="5 6">DSM 25082</strain>
    </source>
</reference>
<dbReference type="Gene3D" id="1.10.10.10">
    <property type="entry name" value="Winged helix-like DNA-binding domain superfamily/Winged helix DNA-binding domain"/>
    <property type="match status" value="1"/>
</dbReference>
<feature type="domain" description="HTH luxR-type" evidence="4">
    <location>
        <begin position="218"/>
        <end position="283"/>
    </location>
</feature>
<evidence type="ECO:0000256" key="2">
    <source>
        <dbReference type="ARBA" id="ARBA00023125"/>
    </source>
</evidence>
<name>A0A4R6MU01_9BURK</name>
<dbReference type="CDD" id="cd06170">
    <property type="entry name" value="LuxR_C_like"/>
    <property type="match status" value="1"/>
</dbReference>
<gene>
    <name evidence="5" type="ORF">DFR39_11118</name>
</gene>